<evidence type="ECO:0000256" key="6">
    <source>
        <dbReference type="ARBA" id="ARBA00022630"/>
    </source>
</evidence>
<dbReference type="RefSeq" id="WP_067719482.1">
    <property type="nucleotide sequence ID" value="NZ_LPVJ01000070.1"/>
</dbReference>
<evidence type="ECO:0000256" key="8">
    <source>
        <dbReference type="ARBA" id="ARBA00022827"/>
    </source>
</evidence>
<reference evidence="13 14" key="1">
    <citation type="submission" date="2015-12" db="EMBL/GenBank/DDBJ databases">
        <title>Draft genome sequence of Acidibacillus ferrooxidans ITV001, isolated from a chalcopyrite acid mine drainage site in Brazil.</title>
        <authorList>
            <person name="Dall'Agnol H."/>
            <person name="Nancucheo I."/>
            <person name="Johnson B."/>
            <person name="Oliveira R."/>
            <person name="Leite L."/>
            <person name="Pylro V."/>
            <person name="Nunes G.L."/>
            <person name="Tzotzos G."/>
            <person name="Fernandes G.R."/>
            <person name="Dutra J."/>
            <person name="Orellana S.C."/>
            <person name="Oliveira G."/>
        </authorList>
    </citation>
    <scope>NUCLEOTIDE SEQUENCE [LARGE SCALE GENOMIC DNA]</scope>
    <source>
        <strain evidence="14">ITV01</strain>
    </source>
</reference>
<proteinExistence type="inferred from homology"/>
<evidence type="ECO:0000256" key="7">
    <source>
        <dbReference type="ARBA" id="ARBA00022798"/>
    </source>
</evidence>
<dbReference type="InterPro" id="IPR000447">
    <property type="entry name" value="G3P_DH_FAD-dep"/>
</dbReference>
<keyword evidence="8" id="KW-0274">FAD</keyword>
<evidence type="ECO:0000259" key="12">
    <source>
        <dbReference type="Pfam" id="PF16901"/>
    </source>
</evidence>
<dbReference type="OrthoDB" id="9766796at2"/>
<dbReference type="PRINTS" id="PR01001">
    <property type="entry name" value="FADG3PDH"/>
</dbReference>
<comment type="pathway">
    <text evidence="2">Polyol metabolism; glycerol degradation via glycerol kinase pathway; glycerone phosphate from sn-glycerol 3-phosphate (aerobic route): step 1/1.</text>
</comment>
<dbReference type="InterPro" id="IPR036188">
    <property type="entry name" value="FAD/NAD-bd_sf"/>
</dbReference>
<evidence type="ECO:0000256" key="5">
    <source>
        <dbReference type="ARBA" id="ARBA00017956"/>
    </source>
</evidence>
<evidence type="ECO:0000256" key="3">
    <source>
        <dbReference type="ARBA" id="ARBA00007330"/>
    </source>
</evidence>
<dbReference type="Gene3D" id="3.50.50.60">
    <property type="entry name" value="FAD/NAD(P)-binding domain"/>
    <property type="match status" value="1"/>
</dbReference>
<feature type="domain" description="FAD dependent oxidoreductase" evidence="11">
    <location>
        <begin position="24"/>
        <end position="354"/>
    </location>
</feature>
<keyword evidence="9" id="KW-0560">Oxidoreductase</keyword>
<accession>A0A101XNU7</accession>
<feature type="domain" description="Alpha-glycerophosphate oxidase C-terminal" evidence="12">
    <location>
        <begin position="431"/>
        <end position="546"/>
    </location>
</feature>
<comment type="catalytic activity">
    <reaction evidence="10">
        <text>a quinone + sn-glycerol 3-phosphate = dihydroxyacetone phosphate + a quinol</text>
        <dbReference type="Rhea" id="RHEA:18977"/>
        <dbReference type="ChEBI" id="CHEBI:24646"/>
        <dbReference type="ChEBI" id="CHEBI:57597"/>
        <dbReference type="ChEBI" id="CHEBI:57642"/>
        <dbReference type="ChEBI" id="CHEBI:132124"/>
        <dbReference type="EC" id="1.1.5.3"/>
    </reaction>
</comment>
<evidence type="ECO:0000256" key="1">
    <source>
        <dbReference type="ARBA" id="ARBA00001974"/>
    </source>
</evidence>
<name>A0A101XNU7_9BACL</name>
<dbReference type="Gene3D" id="3.30.9.10">
    <property type="entry name" value="D-Amino Acid Oxidase, subunit A, domain 2"/>
    <property type="match status" value="1"/>
</dbReference>
<dbReference type="Gene3D" id="1.10.8.870">
    <property type="entry name" value="Alpha-glycerophosphate oxidase, cap domain"/>
    <property type="match status" value="1"/>
</dbReference>
<evidence type="ECO:0000256" key="4">
    <source>
        <dbReference type="ARBA" id="ARBA00013029"/>
    </source>
</evidence>
<protein>
    <recommendedName>
        <fullName evidence="5">Aerobic glycerol-3-phosphate dehydrogenase</fullName>
        <ecNumber evidence="4">1.1.5.3</ecNumber>
    </recommendedName>
</protein>
<evidence type="ECO:0000313" key="14">
    <source>
        <dbReference type="Proteomes" id="UP000053557"/>
    </source>
</evidence>
<evidence type="ECO:0000256" key="10">
    <source>
        <dbReference type="ARBA" id="ARBA00049055"/>
    </source>
</evidence>
<organism evidence="13 14">
    <name type="scientific">Ferroacidibacillus organovorans</name>
    <dbReference type="NCBI Taxonomy" id="1765683"/>
    <lineage>
        <taxon>Bacteria</taxon>
        <taxon>Bacillati</taxon>
        <taxon>Bacillota</taxon>
        <taxon>Bacilli</taxon>
        <taxon>Bacillales</taxon>
        <taxon>Alicyclobacillaceae</taxon>
        <taxon>Ferroacidibacillus</taxon>
    </lineage>
</organism>
<sequence length="579" mass="64684">MHWIPFSYESRQKRIDYLAHTPFDLLIIGGGITGAGIAREAALSGLRVALIEAKDFGSGTSSRSTKLFHGGLRYLEHAEFLLVREGGREREGMQRLAPHLVEPLPFLLPIYRSMKYGKFAMGTAVWLYDRLAQVSADEQRVILSREEVLQAEPGLNEEDLTGGIRYHEYLTDDARCVVTVIRAAELLGACALNYARCIGLLVDEESGLIRGARVSVEEGGTFEVRARVVVNAAGPWIESVLAMEEDDTSLRTGPRILHSRGVHLVFPRKRLPITHAFAIQTPDGRLMFIIPRQDVTFVGTTDEAYEGELYQPGIHERDVAYLLDLLHGLFPNANIVEQDIIGQWSGVRPLVLEPGKETKDVSRKDQISIGSRHLVTIAGGKLTAWRKMAEEVMEHVYEVMERQGHPVNPYHRERASHLSPISPLPGSLQIPPKGVAAWSQRESERMVERYGIAREDAFWLTRRYGDEAESVLLCAERTDGLARVQNDVPLLKGELDYLIEAELVCHLSDLVVRRTGLGYFGGDAAMRALPEIAGAMAKRLGWDDARVNEEIAACTVQAYWEERDLRAQRIKGHVQSITG</sequence>
<dbReference type="InterPro" id="IPR006076">
    <property type="entry name" value="FAD-dep_OxRdtase"/>
</dbReference>
<evidence type="ECO:0000313" key="13">
    <source>
        <dbReference type="EMBL" id="KUO94810.1"/>
    </source>
</evidence>
<dbReference type="EMBL" id="LPVJ01000070">
    <property type="protein sequence ID" value="KUO94810.1"/>
    <property type="molecule type" value="Genomic_DNA"/>
</dbReference>
<evidence type="ECO:0000256" key="9">
    <source>
        <dbReference type="ARBA" id="ARBA00023002"/>
    </source>
</evidence>
<dbReference type="GO" id="GO:0046168">
    <property type="term" value="P:glycerol-3-phosphate catabolic process"/>
    <property type="evidence" value="ECO:0007669"/>
    <property type="project" value="TreeGrafter"/>
</dbReference>
<comment type="similarity">
    <text evidence="3">Belongs to the FAD-dependent glycerol-3-phosphate dehydrogenase family.</text>
</comment>
<dbReference type="UniPathway" id="UPA00618">
    <property type="reaction ID" value="UER00674"/>
</dbReference>
<dbReference type="AlphaFoldDB" id="A0A101XNU7"/>
<dbReference type="InterPro" id="IPR031656">
    <property type="entry name" value="DAO_C"/>
</dbReference>
<dbReference type="PANTHER" id="PTHR11985:SF35">
    <property type="entry name" value="ANAEROBIC GLYCEROL-3-PHOSPHATE DEHYDROGENASE SUBUNIT A"/>
    <property type="match status" value="1"/>
</dbReference>
<dbReference type="Pfam" id="PF01266">
    <property type="entry name" value="DAO"/>
    <property type="match status" value="1"/>
</dbReference>
<dbReference type="Pfam" id="PF16901">
    <property type="entry name" value="DAO_C"/>
    <property type="match status" value="1"/>
</dbReference>
<comment type="cofactor">
    <cofactor evidence="1">
        <name>FAD</name>
        <dbReference type="ChEBI" id="CHEBI:57692"/>
    </cofactor>
</comment>
<evidence type="ECO:0000256" key="2">
    <source>
        <dbReference type="ARBA" id="ARBA00004977"/>
    </source>
</evidence>
<evidence type="ECO:0000259" key="11">
    <source>
        <dbReference type="Pfam" id="PF01266"/>
    </source>
</evidence>
<keyword evidence="6" id="KW-0285">Flavoprotein</keyword>
<dbReference type="GO" id="GO:0019563">
    <property type="term" value="P:glycerol catabolic process"/>
    <property type="evidence" value="ECO:0007669"/>
    <property type="project" value="UniProtKB-UniPathway"/>
</dbReference>
<keyword evidence="7" id="KW-0319">Glycerol metabolism</keyword>
<keyword evidence="14" id="KW-1185">Reference proteome</keyword>
<dbReference type="EC" id="1.1.5.3" evidence="4"/>
<dbReference type="Proteomes" id="UP000053557">
    <property type="component" value="Unassembled WGS sequence"/>
</dbReference>
<dbReference type="GO" id="GO:0004368">
    <property type="term" value="F:glycerol-3-phosphate dehydrogenase (quinone) activity"/>
    <property type="evidence" value="ECO:0007669"/>
    <property type="project" value="UniProtKB-EC"/>
</dbReference>
<gene>
    <name evidence="13" type="ORF">ATW55_10385</name>
</gene>
<dbReference type="SUPFAM" id="SSF51905">
    <property type="entry name" value="FAD/NAD(P)-binding domain"/>
    <property type="match status" value="1"/>
</dbReference>
<dbReference type="InterPro" id="IPR038299">
    <property type="entry name" value="DAO_C_sf"/>
</dbReference>
<dbReference type="PANTHER" id="PTHR11985">
    <property type="entry name" value="GLYCEROL-3-PHOSPHATE DEHYDROGENASE"/>
    <property type="match status" value="1"/>
</dbReference>
<comment type="caution">
    <text evidence="13">The sequence shown here is derived from an EMBL/GenBank/DDBJ whole genome shotgun (WGS) entry which is preliminary data.</text>
</comment>